<evidence type="ECO:0000313" key="3">
    <source>
        <dbReference type="EMBL" id="QHT22189.1"/>
    </source>
</evidence>
<dbReference type="EMBL" id="MN739708">
    <property type="protein sequence ID" value="QHT22189.1"/>
    <property type="molecule type" value="Genomic_DNA"/>
</dbReference>
<feature type="compositionally biased region" description="Polar residues" evidence="1">
    <location>
        <begin position="231"/>
        <end position="246"/>
    </location>
</feature>
<keyword evidence="2" id="KW-1133">Transmembrane helix</keyword>
<keyword evidence="2" id="KW-0812">Transmembrane</keyword>
<reference evidence="3" key="1">
    <citation type="journal article" date="2020" name="Nature">
        <title>Giant virus diversity and host interactions through global metagenomics.</title>
        <authorList>
            <person name="Schulz F."/>
            <person name="Roux S."/>
            <person name="Paez-Espino D."/>
            <person name="Jungbluth S."/>
            <person name="Walsh D.A."/>
            <person name="Denef V.J."/>
            <person name="McMahon K.D."/>
            <person name="Konstantinidis K.T."/>
            <person name="Eloe-Fadrosh E.A."/>
            <person name="Kyrpides N.C."/>
            <person name="Woyke T."/>
        </authorList>
    </citation>
    <scope>NUCLEOTIDE SEQUENCE</scope>
    <source>
        <strain evidence="3">GVMAG-M-3300023179-107</strain>
    </source>
</reference>
<feature type="compositionally biased region" description="Basic and acidic residues" evidence="1">
    <location>
        <begin position="248"/>
        <end position="265"/>
    </location>
</feature>
<feature type="transmembrane region" description="Helical" evidence="2">
    <location>
        <begin position="12"/>
        <end position="31"/>
    </location>
</feature>
<organism evidence="3">
    <name type="scientific">viral metagenome</name>
    <dbReference type="NCBI Taxonomy" id="1070528"/>
    <lineage>
        <taxon>unclassified sequences</taxon>
        <taxon>metagenomes</taxon>
        <taxon>organismal metagenomes</taxon>
    </lineage>
</organism>
<keyword evidence="2" id="KW-0472">Membrane</keyword>
<evidence type="ECO:0000256" key="2">
    <source>
        <dbReference type="SAM" id="Phobius"/>
    </source>
</evidence>
<dbReference type="PANTHER" id="PTHR36182">
    <property type="entry name" value="PROTEIN, PUTATIVE (AFU_ORTHOLOGUE AFUA_6G10930)-RELATED"/>
    <property type="match status" value="1"/>
</dbReference>
<sequence length="340" mass="38185">MRATNYTCNYKLQVTFAILNFINFVSSHIFMQSPPSRRNKYSEYYKSNDMIDYNLMAPLNTPGYSFPCKGYKKGPSTQTITGGVVKIVLEGTATHEGGHCQFGVSFDDNTFVVLKTVMDSCLLNGLQFDLQLPENIPSGDVTMFWTWVNKIGNREYYMECADVFVENKNEIVENGNKEKKVVITGLELLVVNLPGYPVIPEFRSPGMYNGKDLFDGRKSISVTSGLNESVKGDSNNTYDKFSNVPSYNEHKDEPHQKSHEIKDLVPTDSSSDSSYSTDSIIERVNGRSTCATGEMECDKGNVYLCINNNWTLRECDNGGECVLDKENKAAKCVYQQCLNN</sequence>
<name>A0A6C0E1M3_9ZZZZ</name>
<feature type="region of interest" description="Disordered" evidence="1">
    <location>
        <begin position="231"/>
        <end position="277"/>
    </location>
</feature>
<proteinExistence type="predicted"/>
<accession>A0A6C0E1M3</accession>
<evidence type="ECO:0000256" key="1">
    <source>
        <dbReference type="SAM" id="MobiDB-lite"/>
    </source>
</evidence>
<dbReference type="AlphaFoldDB" id="A0A6C0E1M3"/>
<protein>
    <recommendedName>
        <fullName evidence="4">Chitin-binding type-4 domain-containing protein</fullName>
    </recommendedName>
</protein>
<evidence type="ECO:0008006" key="4">
    <source>
        <dbReference type="Google" id="ProtNLM"/>
    </source>
</evidence>
<dbReference type="PANTHER" id="PTHR36182:SF1">
    <property type="entry name" value="PROTEIN, PUTATIVE (AFU_ORTHOLOGUE AFUA_6G10930)-RELATED"/>
    <property type="match status" value="1"/>
</dbReference>
<dbReference type="Gene3D" id="2.70.50.70">
    <property type="match status" value="1"/>
</dbReference>
<feature type="compositionally biased region" description="Low complexity" evidence="1">
    <location>
        <begin position="267"/>
        <end position="277"/>
    </location>
</feature>